<dbReference type="Gene3D" id="3.40.50.2000">
    <property type="entry name" value="Glycogen Phosphorylase B"/>
    <property type="match status" value="2"/>
</dbReference>
<evidence type="ECO:0000259" key="3">
    <source>
        <dbReference type="Pfam" id="PF06722"/>
    </source>
</evidence>
<dbReference type="RefSeq" id="WP_285341092.1">
    <property type="nucleotide sequence ID" value="NZ_JASITI010000006.1"/>
</dbReference>
<dbReference type="PROSITE" id="PS00375">
    <property type="entry name" value="UDPGT"/>
    <property type="match status" value="1"/>
</dbReference>
<evidence type="ECO:0000313" key="4">
    <source>
        <dbReference type="EMBL" id="MDK9495390.1"/>
    </source>
</evidence>
<gene>
    <name evidence="4" type="ORF">QEZ40_006037</name>
</gene>
<evidence type="ECO:0000313" key="5">
    <source>
        <dbReference type="Proteomes" id="UP001223390"/>
    </source>
</evidence>
<dbReference type="EMBL" id="JASITI010000006">
    <property type="protein sequence ID" value="MDK9495390.1"/>
    <property type="molecule type" value="Genomic_DNA"/>
</dbReference>
<proteinExistence type="inferred from homology"/>
<dbReference type="NCBIfam" id="TIGR01426">
    <property type="entry name" value="MGT"/>
    <property type="match status" value="1"/>
</dbReference>
<organism evidence="4 5">
    <name type="scientific">Streptomyces katrae</name>
    <dbReference type="NCBI Taxonomy" id="68223"/>
    <lineage>
        <taxon>Bacteria</taxon>
        <taxon>Bacillati</taxon>
        <taxon>Actinomycetota</taxon>
        <taxon>Actinomycetes</taxon>
        <taxon>Kitasatosporales</taxon>
        <taxon>Streptomycetaceae</taxon>
        <taxon>Streptomyces</taxon>
    </lineage>
</organism>
<comment type="caution">
    <text evidence="4">The sequence shown here is derived from an EMBL/GenBank/DDBJ whole genome shotgun (WGS) entry which is preliminary data.</text>
</comment>
<dbReference type="InterPro" id="IPR010610">
    <property type="entry name" value="EryCIII-like_C"/>
</dbReference>
<evidence type="ECO:0000256" key="1">
    <source>
        <dbReference type="ARBA" id="ARBA00009995"/>
    </source>
</evidence>
<accession>A0ABT7GR56</accession>
<dbReference type="CDD" id="cd03784">
    <property type="entry name" value="GT1_Gtf-like"/>
    <property type="match status" value="1"/>
</dbReference>
<dbReference type="PANTHER" id="PTHR48050:SF13">
    <property type="entry name" value="STEROL 3-BETA-GLUCOSYLTRANSFERASE UGT80A2"/>
    <property type="match status" value="1"/>
</dbReference>
<keyword evidence="2" id="KW-0808">Transferase</keyword>
<keyword evidence="5" id="KW-1185">Reference proteome</keyword>
<dbReference type="InterPro" id="IPR035595">
    <property type="entry name" value="UDP_glycos_trans_CS"/>
</dbReference>
<name>A0ABT7GR56_9ACTN</name>
<dbReference type="PANTHER" id="PTHR48050">
    <property type="entry name" value="STEROL 3-BETA-GLUCOSYLTRANSFERASE"/>
    <property type="match status" value="1"/>
</dbReference>
<comment type="similarity">
    <text evidence="1">Belongs to the UDP-glycosyltransferase family.</text>
</comment>
<protein>
    <submittedName>
        <fullName evidence="4">Glycosyltransferase</fullName>
    </submittedName>
</protein>
<evidence type="ECO:0000256" key="2">
    <source>
        <dbReference type="ARBA" id="ARBA00022679"/>
    </source>
</evidence>
<dbReference type="SUPFAM" id="SSF53756">
    <property type="entry name" value="UDP-Glycosyltransferase/glycogen phosphorylase"/>
    <property type="match status" value="1"/>
</dbReference>
<dbReference type="Proteomes" id="UP001223390">
    <property type="component" value="Unassembled WGS sequence"/>
</dbReference>
<reference evidence="4 5" key="1">
    <citation type="submission" date="2023-05" db="EMBL/GenBank/DDBJ databases">
        <title>Sequencing and Assembly of Streptomyces sp. NP73.</title>
        <authorList>
            <person name="Konwar A.N."/>
            <person name="Saikia K."/>
            <person name="Thakur D."/>
        </authorList>
    </citation>
    <scope>NUCLEOTIDE SEQUENCE [LARGE SCALE GENOMIC DNA]</scope>
    <source>
        <strain evidence="4 5">NP73</strain>
    </source>
</reference>
<dbReference type="Pfam" id="PF06722">
    <property type="entry name" value="EryCIII-like_C"/>
    <property type="match status" value="1"/>
</dbReference>
<dbReference type="InterPro" id="IPR002213">
    <property type="entry name" value="UDP_glucos_trans"/>
</dbReference>
<dbReference type="InterPro" id="IPR050426">
    <property type="entry name" value="Glycosyltransferase_28"/>
</dbReference>
<feature type="domain" description="Erythromycin biosynthesis protein CIII-like C-terminal" evidence="3">
    <location>
        <begin position="241"/>
        <end position="357"/>
    </location>
</feature>
<sequence length="381" mass="40430">MFSVAAHGHVNPSLEVIRELVARGHRVTYAVPESFAGVVAATGAEPRTFTTTLPAPDARQAWEGGLVDHLRLFMADAGRALPQLRRLYEDDRPDLVLYDPMAYAAPVLAGRWGVPAVQLSPHAVAWEGYEEDLAAGRVGPAHTWLANDGVSIGQGRVARRPERCIALVSELLQPHADRVDRSVYAFTGPSRGDGGRPEGWARPERAEKVALVSLGTLFTRAGDFYRACVEAFADMPGWHLVLQIGAGTDPAVLGEVPPHVEVRSWVPQAAVLAQADVFVTHAGAGSAHEGLLHEVPMVAVPRAVDQFGNAEMLESLGVARRLSADGLTPDVLRETVLGLLADPALPGRFAGIRRRLASEGGAPRAADLVEAALGAARTAAG</sequence>
<dbReference type="InterPro" id="IPR006326">
    <property type="entry name" value="UDPGT_MGT-like"/>
</dbReference>